<feature type="transmembrane region" description="Helical" evidence="3">
    <location>
        <begin position="52"/>
        <end position="73"/>
    </location>
</feature>
<comment type="similarity">
    <text evidence="1 2">Belongs to the peptidase A24 family.</text>
</comment>
<dbReference type="GO" id="GO:0006465">
    <property type="term" value="P:signal peptide processing"/>
    <property type="evidence" value="ECO:0007669"/>
    <property type="project" value="TreeGrafter"/>
</dbReference>
<name>A0A9J6Q438_9ENTR</name>
<dbReference type="GO" id="GO:0004190">
    <property type="term" value="F:aspartic-type endopeptidase activity"/>
    <property type="evidence" value="ECO:0007669"/>
    <property type="project" value="InterPro"/>
</dbReference>
<reference evidence="5" key="1">
    <citation type="submission" date="2022-05" db="EMBL/GenBank/DDBJ databases">
        <title>Description of a novel species of Leclercia; Leclercia tamurae and the Proposal for a Novel Genus Silvania gen. nov. Containing Two Novel Species Silvania hatchlandensis sp. nov. and Silvania confinis sp. nov. Isolated from the Rhizosphere of Oak.</title>
        <authorList>
            <person name="Maddock D.W."/>
            <person name="Brady C.L."/>
            <person name="Denman S."/>
            <person name="Arnold D."/>
        </authorList>
    </citation>
    <scope>NUCLEOTIDE SEQUENCE</scope>
    <source>
        <strain evidence="5">H19S6</strain>
    </source>
</reference>
<gene>
    <name evidence="5" type="ORF">M8014_11240</name>
</gene>
<feature type="transmembrane region" description="Helical" evidence="3">
    <location>
        <begin position="93"/>
        <end position="122"/>
    </location>
</feature>
<dbReference type="PRINTS" id="PR00864">
    <property type="entry name" value="PREPILNPTASE"/>
</dbReference>
<dbReference type="Gene3D" id="1.20.120.1220">
    <property type="match status" value="1"/>
</dbReference>
<dbReference type="PANTHER" id="PTHR30487:SF0">
    <property type="entry name" value="PREPILIN LEADER PEPTIDASE_N-METHYLTRANSFERASE-RELATED"/>
    <property type="match status" value="1"/>
</dbReference>
<protein>
    <submittedName>
        <fullName evidence="5">A24 family peptidase</fullName>
    </submittedName>
</protein>
<comment type="caution">
    <text evidence="5">The sequence shown here is derived from an EMBL/GenBank/DDBJ whole genome shotgun (WGS) entry which is preliminary data.</text>
</comment>
<feature type="transmembrane region" description="Helical" evidence="3">
    <location>
        <begin position="134"/>
        <end position="153"/>
    </location>
</feature>
<dbReference type="GO" id="GO:0005886">
    <property type="term" value="C:plasma membrane"/>
    <property type="evidence" value="ECO:0007669"/>
    <property type="project" value="TreeGrafter"/>
</dbReference>
<evidence type="ECO:0000259" key="4">
    <source>
        <dbReference type="Pfam" id="PF01478"/>
    </source>
</evidence>
<proteinExistence type="inferred from homology"/>
<dbReference type="InterPro" id="IPR014032">
    <property type="entry name" value="Peptidase_A24A_bac"/>
</dbReference>
<dbReference type="InterPro" id="IPR050882">
    <property type="entry name" value="Prepilin_peptidase/N-MTase"/>
</dbReference>
<dbReference type="PANTHER" id="PTHR30487">
    <property type="entry name" value="TYPE 4 PREPILIN-LIKE PROTEINS LEADER PEPTIDE-PROCESSING ENZYME"/>
    <property type="match status" value="1"/>
</dbReference>
<keyword evidence="3" id="KW-0812">Transmembrane</keyword>
<evidence type="ECO:0000313" key="5">
    <source>
        <dbReference type="EMBL" id="MCU6664915.1"/>
    </source>
</evidence>
<dbReference type="EMBL" id="JAMGZK010000048">
    <property type="protein sequence ID" value="MCU6664915.1"/>
    <property type="molecule type" value="Genomic_DNA"/>
</dbReference>
<accession>A0A9J6Q438</accession>
<evidence type="ECO:0000256" key="1">
    <source>
        <dbReference type="ARBA" id="ARBA00005801"/>
    </source>
</evidence>
<organism evidence="5 6">
    <name type="scientific">Silvania hatchlandensis</name>
    <dbReference type="NCBI Taxonomy" id="2926469"/>
    <lineage>
        <taxon>Bacteria</taxon>
        <taxon>Pseudomonadati</taxon>
        <taxon>Pseudomonadota</taxon>
        <taxon>Gammaproteobacteria</taxon>
        <taxon>Enterobacterales</taxon>
        <taxon>Enterobacteriaceae</taxon>
        <taxon>Silvania</taxon>
    </lineage>
</organism>
<evidence type="ECO:0000256" key="3">
    <source>
        <dbReference type="SAM" id="Phobius"/>
    </source>
</evidence>
<dbReference type="AlphaFoldDB" id="A0A9J6Q438"/>
<dbReference type="Proteomes" id="UP001063816">
    <property type="component" value="Unassembled WGS sequence"/>
</dbReference>
<dbReference type="RefSeq" id="WP_271282532.1">
    <property type="nucleotide sequence ID" value="NZ_JAMGZK010000048.1"/>
</dbReference>
<feature type="domain" description="Prepilin type IV endopeptidase peptidase" evidence="4">
    <location>
        <begin position="11"/>
        <end position="118"/>
    </location>
</feature>
<evidence type="ECO:0000256" key="2">
    <source>
        <dbReference type="RuleBase" id="RU003793"/>
    </source>
</evidence>
<keyword evidence="3" id="KW-0472">Membrane</keyword>
<dbReference type="Pfam" id="PF01478">
    <property type="entry name" value="Peptidase_A24"/>
    <property type="match status" value="1"/>
</dbReference>
<keyword evidence="6" id="KW-1185">Reference proteome</keyword>
<sequence length="157" mass="17167">MLPALPFLLVYLGLSYLLVREDIHSGLLPNKYLCPLLWCGLLFHLCIHPDFLASAVVGAMAGYVGFAVIYWGYKLVRKQEGMGYGDVKYLGTLGAWHGWCVLPALALTAALLAAIYLLIRLLCKPGEQTLKNPLPFGPFMAAAGLITGWQSLISFPL</sequence>
<keyword evidence="3" id="KW-1133">Transmembrane helix</keyword>
<evidence type="ECO:0000313" key="6">
    <source>
        <dbReference type="Proteomes" id="UP001063816"/>
    </source>
</evidence>
<dbReference type="InterPro" id="IPR000045">
    <property type="entry name" value="Prepilin_IV_endopep_pep"/>
</dbReference>